<evidence type="ECO:0000313" key="3">
    <source>
        <dbReference type="Proteomes" id="UP000032721"/>
    </source>
</evidence>
<dbReference type="EMBL" id="FO704550">
    <property type="protein sequence ID" value="CDG19620.1"/>
    <property type="molecule type" value="Genomic_DNA"/>
</dbReference>
<proteinExistence type="predicted"/>
<gene>
    <name evidence="2" type="ORF">XDD1_3935</name>
</gene>
<keyword evidence="1" id="KW-0812">Transmembrane</keyword>
<accession>A0A068R0J6</accession>
<dbReference type="Proteomes" id="UP000032721">
    <property type="component" value="Chromosome"/>
</dbReference>
<keyword evidence="1" id="KW-1133">Transmembrane helix</keyword>
<dbReference type="STRING" id="351671.XDD1_3935"/>
<dbReference type="HOGENOM" id="CLU_3124263_0_0_6"/>
<sequence>MVFSAALALIAQAVTTVMIAFLVAVAAVMAAALRVIGDLFLVYIKDNTRR</sequence>
<name>A0A068R0J6_9GAMM</name>
<reference evidence="2 3" key="1">
    <citation type="submission" date="2013-07" db="EMBL/GenBank/DDBJ databases">
        <authorList>
            <person name="Genoscope - CEA"/>
        </authorList>
    </citation>
    <scope>NUCLEOTIDE SEQUENCE [LARGE SCALE GENOMIC DNA]</scope>
    <source>
        <strain evidence="3">FRM16 / DSM 17909</strain>
    </source>
</reference>
<feature type="transmembrane region" description="Helical" evidence="1">
    <location>
        <begin position="23"/>
        <end position="44"/>
    </location>
</feature>
<dbReference type="AlphaFoldDB" id="A0A068R0J6"/>
<evidence type="ECO:0000256" key="1">
    <source>
        <dbReference type="SAM" id="Phobius"/>
    </source>
</evidence>
<organism evidence="2 3">
    <name type="scientific">Xenorhabdus doucetiae</name>
    <dbReference type="NCBI Taxonomy" id="351671"/>
    <lineage>
        <taxon>Bacteria</taxon>
        <taxon>Pseudomonadati</taxon>
        <taxon>Pseudomonadota</taxon>
        <taxon>Gammaproteobacteria</taxon>
        <taxon>Enterobacterales</taxon>
        <taxon>Morganellaceae</taxon>
        <taxon>Xenorhabdus</taxon>
    </lineage>
</organism>
<dbReference type="KEGG" id="xdo:XDD1_3935"/>
<keyword evidence="1" id="KW-0472">Membrane</keyword>
<evidence type="ECO:0000313" key="2">
    <source>
        <dbReference type="EMBL" id="CDG19620.1"/>
    </source>
</evidence>
<protein>
    <submittedName>
        <fullName evidence="2">Uncharacterized protein</fullName>
    </submittedName>
</protein>